<keyword evidence="6" id="KW-0807">Transducer</keyword>
<gene>
    <name evidence="7" type="ORF">NEZAVI_LOCUS11013</name>
</gene>
<evidence type="ECO:0000256" key="5">
    <source>
        <dbReference type="ARBA" id="ARBA00023136"/>
    </source>
</evidence>
<comment type="subcellular location">
    <subcellularLocation>
        <location evidence="1 6">Cell membrane</location>
        <topology evidence="1 6">Multi-pass membrane protein</topology>
    </subcellularLocation>
</comment>
<dbReference type="EMBL" id="OV725081">
    <property type="protein sequence ID" value="CAH1402125.1"/>
    <property type="molecule type" value="Genomic_DNA"/>
</dbReference>
<evidence type="ECO:0000313" key="8">
    <source>
        <dbReference type="Proteomes" id="UP001152798"/>
    </source>
</evidence>
<dbReference type="InterPro" id="IPR013604">
    <property type="entry name" value="7TM_chemorcpt"/>
</dbReference>
<dbReference type="Pfam" id="PF08395">
    <property type="entry name" value="7tm_7"/>
    <property type="match status" value="1"/>
</dbReference>
<evidence type="ECO:0000256" key="3">
    <source>
        <dbReference type="ARBA" id="ARBA00022692"/>
    </source>
</evidence>
<evidence type="ECO:0000256" key="1">
    <source>
        <dbReference type="ARBA" id="ARBA00004651"/>
    </source>
</evidence>
<keyword evidence="2 6" id="KW-1003">Cell membrane</keyword>
<reference evidence="7" key="1">
    <citation type="submission" date="2022-01" db="EMBL/GenBank/DDBJ databases">
        <authorList>
            <person name="King R."/>
        </authorList>
    </citation>
    <scope>NUCLEOTIDE SEQUENCE</scope>
</reference>
<keyword evidence="5 6" id="KW-0472">Membrane</keyword>
<accession>A0A9P0HHP6</accession>
<dbReference type="GO" id="GO:0005886">
    <property type="term" value="C:plasma membrane"/>
    <property type="evidence" value="ECO:0007669"/>
    <property type="project" value="UniProtKB-SubCell"/>
</dbReference>
<evidence type="ECO:0000313" key="7">
    <source>
        <dbReference type="EMBL" id="CAH1402125.1"/>
    </source>
</evidence>
<proteinExistence type="inferred from homology"/>
<keyword evidence="6" id="KW-0675">Receptor</keyword>
<feature type="transmembrane region" description="Helical" evidence="6">
    <location>
        <begin position="76"/>
        <end position="93"/>
    </location>
</feature>
<keyword evidence="4 6" id="KW-1133">Transmembrane helix</keyword>
<dbReference type="AlphaFoldDB" id="A0A9P0HHP6"/>
<comment type="function">
    <text evidence="6">Gustatory receptor which mediates acceptance or avoidance behavior, depending on its substrates.</text>
</comment>
<evidence type="ECO:0000256" key="2">
    <source>
        <dbReference type="ARBA" id="ARBA00022475"/>
    </source>
</evidence>
<dbReference type="Proteomes" id="UP001152798">
    <property type="component" value="Chromosome 5"/>
</dbReference>
<comment type="similarity">
    <text evidence="6">Belongs to the insect chemoreceptor superfamily. Gustatory receptor (GR) family.</text>
</comment>
<keyword evidence="3 6" id="KW-0812">Transmembrane</keyword>
<name>A0A9P0HHP6_NEZVI</name>
<dbReference type="GO" id="GO:0007165">
    <property type="term" value="P:signal transduction"/>
    <property type="evidence" value="ECO:0007669"/>
    <property type="project" value="UniProtKB-KW"/>
</dbReference>
<sequence length="309" mass="34936">MAPFSSVLKRAILTSQLYGIFPYSLDGNLFRLSVARLVYFSSMLAVTLYWIAKVLVTDVPSYPTTAVDYTFTKVKLSVWTFTTIVTMVVMVFIGRRLNTWLTIVLKCQEIKGLSKIEFSHRYVWSLIHHLTHISVIIGKITSYDSLEYTKATYGLVGILTDSMKELNSAFSKPTLEQLEASVVAYERIASGSGELSEAYGIQLLVMVAGDFILVTSNAFLIVNETVPYRKIWFAMQCILPAMTTFRLVHACVCLVNESEEFNSLLRNTLVDRMNSNLCQSVSKLRYHRRVTANKRTLGAKTFPKRTSLL</sequence>
<protein>
    <recommendedName>
        <fullName evidence="6">Gustatory receptor</fullName>
    </recommendedName>
</protein>
<organism evidence="7 8">
    <name type="scientific">Nezara viridula</name>
    <name type="common">Southern green stink bug</name>
    <name type="synonym">Cimex viridulus</name>
    <dbReference type="NCBI Taxonomy" id="85310"/>
    <lineage>
        <taxon>Eukaryota</taxon>
        <taxon>Metazoa</taxon>
        <taxon>Ecdysozoa</taxon>
        <taxon>Arthropoda</taxon>
        <taxon>Hexapoda</taxon>
        <taxon>Insecta</taxon>
        <taxon>Pterygota</taxon>
        <taxon>Neoptera</taxon>
        <taxon>Paraneoptera</taxon>
        <taxon>Hemiptera</taxon>
        <taxon>Heteroptera</taxon>
        <taxon>Panheteroptera</taxon>
        <taxon>Pentatomomorpha</taxon>
        <taxon>Pentatomoidea</taxon>
        <taxon>Pentatomidae</taxon>
        <taxon>Pentatominae</taxon>
        <taxon>Nezara</taxon>
    </lineage>
</organism>
<dbReference type="OrthoDB" id="10449079at2759"/>
<evidence type="ECO:0000256" key="4">
    <source>
        <dbReference type="ARBA" id="ARBA00022989"/>
    </source>
</evidence>
<comment type="caution">
    <text evidence="6">Lacks conserved residue(s) required for the propagation of feature annotation.</text>
</comment>
<evidence type="ECO:0000256" key="6">
    <source>
        <dbReference type="RuleBase" id="RU363108"/>
    </source>
</evidence>
<feature type="transmembrane region" description="Helical" evidence="6">
    <location>
        <begin position="37"/>
        <end position="56"/>
    </location>
</feature>
<dbReference type="GO" id="GO:0050909">
    <property type="term" value="P:sensory perception of taste"/>
    <property type="evidence" value="ECO:0007669"/>
    <property type="project" value="InterPro"/>
</dbReference>
<keyword evidence="8" id="KW-1185">Reference proteome</keyword>